<dbReference type="OrthoDB" id="9815874at2"/>
<dbReference type="Proteomes" id="UP000186102">
    <property type="component" value="Unassembled WGS sequence"/>
</dbReference>
<dbReference type="SMART" id="SM00849">
    <property type="entry name" value="Lactamase_B"/>
    <property type="match status" value="1"/>
</dbReference>
<dbReference type="SUPFAM" id="SSF56281">
    <property type="entry name" value="Metallo-hydrolase/oxidoreductase"/>
    <property type="match status" value="1"/>
</dbReference>
<protein>
    <submittedName>
        <fullName evidence="2">Alkyl sulfatase or beta-lactamase</fullName>
    </submittedName>
</protein>
<dbReference type="PANTHER" id="PTHR43223">
    <property type="entry name" value="ALKYL/ARYL-SULFATASE"/>
    <property type="match status" value="1"/>
</dbReference>
<dbReference type="InterPro" id="IPR052195">
    <property type="entry name" value="Bact_Alkyl/Aryl-Sulfatase"/>
</dbReference>
<name>A0A1Q8QHY3_9FIRM</name>
<organism evidence="2 3">
    <name type="scientific">Desulfosporosinus metallidurans</name>
    <dbReference type="NCBI Taxonomy" id="1888891"/>
    <lineage>
        <taxon>Bacteria</taxon>
        <taxon>Bacillati</taxon>
        <taxon>Bacillota</taxon>
        <taxon>Clostridia</taxon>
        <taxon>Eubacteriales</taxon>
        <taxon>Desulfitobacteriaceae</taxon>
        <taxon>Desulfosporosinus</taxon>
    </lineage>
</organism>
<dbReference type="GO" id="GO:0046983">
    <property type="term" value="F:protein dimerization activity"/>
    <property type="evidence" value="ECO:0007669"/>
    <property type="project" value="InterPro"/>
</dbReference>
<feature type="domain" description="Metallo-beta-lactamase" evidence="1">
    <location>
        <begin position="48"/>
        <end position="252"/>
    </location>
</feature>
<dbReference type="InterPro" id="IPR038536">
    <property type="entry name" value="Alkyl/aryl-sulf_dimr_sf"/>
</dbReference>
<dbReference type="AlphaFoldDB" id="A0A1Q8QHY3"/>
<dbReference type="Gene3D" id="1.25.40.880">
    <property type="entry name" value="Alkyl sulfatase, dimerisation domain"/>
    <property type="match status" value="1"/>
</dbReference>
<dbReference type="Pfam" id="PF14863">
    <property type="entry name" value="Alkyl_sulf_dimr"/>
    <property type="match status" value="1"/>
</dbReference>
<reference evidence="2 3" key="1">
    <citation type="submission" date="2016-09" db="EMBL/GenBank/DDBJ databases">
        <title>Complete genome of Desulfosporosinus sp. OL.</title>
        <authorList>
            <person name="Mardanov A."/>
            <person name="Beletsky A."/>
            <person name="Panova A."/>
            <person name="Karnachuk O."/>
            <person name="Ravin N."/>
        </authorList>
    </citation>
    <scope>NUCLEOTIDE SEQUENCE [LARGE SCALE GENOMIC DNA]</scope>
    <source>
        <strain evidence="2 3">OL</strain>
    </source>
</reference>
<dbReference type="EMBL" id="MLBF01000066">
    <property type="protein sequence ID" value="OLN26959.1"/>
    <property type="molecule type" value="Genomic_DNA"/>
</dbReference>
<dbReference type="Gene3D" id="3.60.15.30">
    <property type="entry name" value="Metallo-beta-lactamase domain"/>
    <property type="match status" value="1"/>
</dbReference>
<dbReference type="InterPro" id="IPR036866">
    <property type="entry name" value="RibonucZ/Hydroxyglut_hydro"/>
</dbReference>
<dbReference type="RefSeq" id="WP_075367064.1">
    <property type="nucleotide sequence ID" value="NZ_MLBF01000066.1"/>
</dbReference>
<evidence type="ECO:0000313" key="2">
    <source>
        <dbReference type="EMBL" id="OLN26959.1"/>
    </source>
</evidence>
<dbReference type="Pfam" id="PF00753">
    <property type="entry name" value="Lactamase_B"/>
    <property type="match status" value="1"/>
</dbReference>
<evidence type="ECO:0000313" key="3">
    <source>
        <dbReference type="Proteomes" id="UP000186102"/>
    </source>
</evidence>
<accession>A0A1Q8QHY3</accession>
<keyword evidence="3" id="KW-1185">Reference proteome</keyword>
<comment type="caution">
    <text evidence="2">The sequence shown here is derived from an EMBL/GenBank/DDBJ whole genome shotgun (WGS) entry which is preliminary data.</text>
</comment>
<sequence length="433" mass="49380">MSILEKNLNKIHIDPKVTKTIENFKLISGTPKIEKVCDSVYVAINYGMGSVIIFDTEEGLVIVDTSDSRRVARKIKADLGELLNKPVKKIIYTHCHGDHWMGTAEFVCPDTDVIAHREFMDWLEYGRRLKGKDMRQNILQYNFDLPVSHRHIKIIPDKPGDEKLVLPNLLVDDCIMFSLGGLDFKIYHIECETSDHLMVWVPQLELLCCGDLYYASFPNISSPMKIVRSAYKWYKSLEQAMLLEPRYLVPSHTEPIKGKEKAAEVLRDYRDAVKFIDDEVVKALNKGKTLEEMRSSITSLPEHLANKSYLLELYGKVSWAVEGVFRIYSGWFEGNPTWLEPLPAKERNTELIDMAGGPEKILMKAAQKQDEDLHQLALELCEIVISVQPDNQEALEMKIFSLQALGLNTFNSNARAFYLGEAARISQKLGLLD</sequence>
<dbReference type="InterPro" id="IPR001279">
    <property type="entry name" value="Metallo-B-lactamas"/>
</dbReference>
<dbReference type="InterPro" id="IPR029228">
    <property type="entry name" value="Alkyl_sulf_dimr"/>
</dbReference>
<gene>
    <name evidence="2" type="ORF">DSOL_4778</name>
</gene>
<evidence type="ECO:0000259" key="1">
    <source>
        <dbReference type="SMART" id="SM00849"/>
    </source>
</evidence>
<dbReference type="STRING" id="1888891.DSOL_4778"/>
<proteinExistence type="predicted"/>
<dbReference type="PANTHER" id="PTHR43223:SF2">
    <property type="entry name" value="METALLO-BETA-LACTAMASE DOMAIN-CONTAINING PROTEIN"/>
    <property type="match status" value="1"/>
</dbReference>